<dbReference type="RefSeq" id="WP_037278113.1">
    <property type="nucleotide sequence ID" value="NZ_KK088554.1"/>
</dbReference>
<name>A0A017HLR2_9RHOB</name>
<dbReference type="HOGENOM" id="CLU_1936562_0_0_5"/>
<reference evidence="1 2" key="1">
    <citation type="submission" date="2013-02" db="EMBL/GenBank/DDBJ databases">
        <authorList>
            <person name="Fiebig A."/>
            <person name="Goeker M."/>
            <person name="Klenk H.-P.P."/>
        </authorList>
    </citation>
    <scope>NUCLEOTIDE SEQUENCE [LARGE SCALE GENOMIC DNA]</scope>
    <source>
        <strain evidence="1 2">DSM 19309</strain>
    </source>
</reference>
<sequence>MIPEYIPFMVQTELTFPRRRRTYIDASSYRPGRLVGSEPWTSGSVEVTLDDGTHRVPAYLHDDGSIETEEVIHAEFPFAVEQRLGALVLSPGRREIAVIWWPCNKAPLGRTRTRLTLAQSGLTSHTGMEG</sequence>
<evidence type="ECO:0000313" key="1">
    <source>
        <dbReference type="EMBL" id="EYD75301.1"/>
    </source>
</evidence>
<keyword evidence="2" id="KW-1185">Reference proteome</keyword>
<gene>
    <name evidence="1" type="ORF">Rumeso_03125</name>
</gene>
<accession>A0A017HLR2</accession>
<organism evidence="1 2">
    <name type="scientific">Rubellimicrobium mesophilum DSM 19309</name>
    <dbReference type="NCBI Taxonomy" id="442562"/>
    <lineage>
        <taxon>Bacteria</taxon>
        <taxon>Pseudomonadati</taxon>
        <taxon>Pseudomonadota</taxon>
        <taxon>Alphaproteobacteria</taxon>
        <taxon>Rhodobacterales</taxon>
        <taxon>Roseobacteraceae</taxon>
        <taxon>Rubellimicrobium</taxon>
    </lineage>
</organism>
<dbReference type="EMBL" id="AOSK01000087">
    <property type="protein sequence ID" value="EYD75301.1"/>
    <property type="molecule type" value="Genomic_DNA"/>
</dbReference>
<dbReference type="Proteomes" id="UP000019666">
    <property type="component" value="Unassembled WGS sequence"/>
</dbReference>
<protein>
    <submittedName>
        <fullName evidence="1">Uncharacterized protein</fullName>
    </submittedName>
</protein>
<evidence type="ECO:0000313" key="2">
    <source>
        <dbReference type="Proteomes" id="UP000019666"/>
    </source>
</evidence>
<comment type="caution">
    <text evidence="1">The sequence shown here is derived from an EMBL/GenBank/DDBJ whole genome shotgun (WGS) entry which is preliminary data.</text>
</comment>
<proteinExistence type="predicted"/>
<dbReference type="AlphaFoldDB" id="A0A017HLR2"/>